<gene>
    <name evidence="13" type="ORF">NX784_01750</name>
</gene>
<evidence type="ECO:0000256" key="11">
    <source>
        <dbReference type="PROSITE-ProRule" id="PRU00278"/>
    </source>
</evidence>
<dbReference type="InterPro" id="IPR046357">
    <property type="entry name" value="PPIase_dom_sf"/>
</dbReference>
<dbReference type="SUPFAM" id="SSF54534">
    <property type="entry name" value="FKBP-like"/>
    <property type="match status" value="1"/>
</dbReference>
<keyword evidence="5" id="KW-1133">Transmembrane helix</keyword>
<proteinExistence type="inferred from homology"/>
<evidence type="ECO:0000256" key="1">
    <source>
        <dbReference type="ARBA" id="ARBA00004382"/>
    </source>
</evidence>
<dbReference type="PANTHER" id="PTHR47529">
    <property type="entry name" value="PEPTIDYL-PROLYL CIS-TRANS ISOMERASE D"/>
    <property type="match status" value="1"/>
</dbReference>
<dbReference type="InterPro" id="IPR000297">
    <property type="entry name" value="PPIase_PpiC"/>
</dbReference>
<keyword evidence="14" id="KW-1185">Reference proteome</keyword>
<dbReference type="InterPro" id="IPR027304">
    <property type="entry name" value="Trigger_fact/SurA_dom_sf"/>
</dbReference>
<evidence type="ECO:0000313" key="13">
    <source>
        <dbReference type="EMBL" id="MCS0580310.1"/>
    </source>
</evidence>
<accession>A0ABT1ZK87</accession>
<dbReference type="InterPro" id="IPR052029">
    <property type="entry name" value="PpiD_chaperone"/>
</dbReference>
<evidence type="ECO:0000256" key="5">
    <source>
        <dbReference type="ARBA" id="ARBA00022989"/>
    </source>
</evidence>
<keyword evidence="3" id="KW-0997">Cell inner membrane</keyword>
<dbReference type="RefSeq" id="WP_258814975.1">
    <property type="nucleotide sequence ID" value="NZ_JANUGW010000001.1"/>
</dbReference>
<dbReference type="PANTHER" id="PTHR47529:SF1">
    <property type="entry name" value="PERIPLASMIC CHAPERONE PPID"/>
    <property type="match status" value="1"/>
</dbReference>
<dbReference type="EMBL" id="JANUGW010000001">
    <property type="protein sequence ID" value="MCS0580310.1"/>
    <property type="molecule type" value="Genomic_DNA"/>
</dbReference>
<evidence type="ECO:0000259" key="12">
    <source>
        <dbReference type="PROSITE" id="PS50198"/>
    </source>
</evidence>
<comment type="caution">
    <text evidence="13">The sequence shown here is derived from an EMBL/GenBank/DDBJ whole genome shotgun (WGS) entry which is preliminary data.</text>
</comment>
<evidence type="ECO:0000256" key="6">
    <source>
        <dbReference type="ARBA" id="ARBA00023136"/>
    </source>
</evidence>
<keyword evidence="11" id="KW-0697">Rotamase</keyword>
<protein>
    <recommendedName>
        <fullName evidence="9">Periplasmic chaperone PpiD</fullName>
    </recommendedName>
    <alternativeName>
        <fullName evidence="10">Periplasmic folding chaperone</fullName>
    </alternativeName>
</protein>
<evidence type="ECO:0000256" key="2">
    <source>
        <dbReference type="ARBA" id="ARBA00022475"/>
    </source>
</evidence>
<sequence>MFEFIRTHQRLMQFLLLLLILPSFVLVGVSSYNSRGGGADDGVATVDGKKITQQEWEAAQRRQLDQARQMMGAQFDPKLFETPEAKQAVLDQLVAERALNAEIVHNHLTVDNAALQKAILEIQAFRKEDGTFDMDRYKAALAAQGMTPDAFDARMRHDMAVQQLVGSVQQTAFAPRTVANRLSDINDEERDVQEQLFPIANYVTQVKVTDEMVKAFYDKNAALFQVPATVKAEYVVFDPSVVEKQVTVSDAEVADAYNKNKARFSSPEKRTASHILIAVKKDAPAAEDAAAKAKAQVLLDEVRKNPADFAKIAKQQSQDPGSAELGGDLGVVQKGLFDKPVEDAIYGLKEGELSGLVRSAFGYHIVKVTKVVPETQKTLEEAEPEIVAELKKAKLSAKYSELAETFTNTVYEQADSLKPVADKLGLTIQTAEGLTRKPNPALGASPVNNEKFLNAIFADDAVKNKRNTEAVEVAPSTLVAGHVVEFKPATQRPLAEVDTVIRQRVTQEEAARLARQAGEAKLAAAKASGDATGFGDAKPVSRTKQPPFNDTAAIAVLKADVSKLPAYVGVDIPGQGYGVYRIVKVSQPAQPDVARRKQEAEQIGRAIGNGETFGFVEALKHKAKAKVNVKAADLGANKSE</sequence>
<keyword evidence="11" id="KW-0413">Isomerase</keyword>
<name>A0ABT1ZK87_9BURK</name>
<keyword evidence="2" id="KW-1003">Cell membrane</keyword>
<feature type="domain" description="PpiC" evidence="12">
    <location>
        <begin position="267"/>
        <end position="370"/>
    </location>
</feature>
<evidence type="ECO:0000313" key="14">
    <source>
        <dbReference type="Proteomes" id="UP001204151"/>
    </source>
</evidence>
<organism evidence="13 14">
    <name type="scientific">Massilia pinisoli</name>
    <dbReference type="NCBI Taxonomy" id="1772194"/>
    <lineage>
        <taxon>Bacteria</taxon>
        <taxon>Pseudomonadati</taxon>
        <taxon>Pseudomonadota</taxon>
        <taxon>Betaproteobacteria</taxon>
        <taxon>Burkholderiales</taxon>
        <taxon>Oxalobacteraceae</taxon>
        <taxon>Telluria group</taxon>
        <taxon>Massilia</taxon>
    </lineage>
</organism>
<evidence type="ECO:0000256" key="10">
    <source>
        <dbReference type="ARBA" id="ARBA00042775"/>
    </source>
</evidence>
<dbReference type="Gene3D" id="3.10.50.40">
    <property type="match status" value="1"/>
</dbReference>
<evidence type="ECO:0000256" key="9">
    <source>
        <dbReference type="ARBA" id="ARBA00040743"/>
    </source>
</evidence>
<keyword evidence="4" id="KW-0812">Transmembrane</keyword>
<evidence type="ECO:0000256" key="4">
    <source>
        <dbReference type="ARBA" id="ARBA00022692"/>
    </source>
</evidence>
<dbReference type="Proteomes" id="UP001204151">
    <property type="component" value="Unassembled WGS sequence"/>
</dbReference>
<evidence type="ECO:0000256" key="3">
    <source>
        <dbReference type="ARBA" id="ARBA00022519"/>
    </source>
</evidence>
<reference evidence="13 14" key="1">
    <citation type="submission" date="2022-08" db="EMBL/GenBank/DDBJ databases">
        <title>Reclassification of Massilia species as members of the genera Telluria, Duganella, Pseudoduganella, Mokoshia gen. nov. and Zemynaea gen. nov. using orthogonal and non-orthogonal genome-based approaches.</title>
        <authorList>
            <person name="Bowman J.P."/>
        </authorList>
    </citation>
    <scope>NUCLEOTIDE SEQUENCE [LARGE SCALE GENOMIC DNA]</scope>
    <source>
        <strain evidence="13 14">JCM 31316</strain>
    </source>
</reference>
<dbReference type="SUPFAM" id="SSF109998">
    <property type="entry name" value="Triger factor/SurA peptide-binding domain-like"/>
    <property type="match status" value="1"/>
</dbReference>
<dbReference type="Gene3D" id="1.10.4030.10">
    <property type="entry name" value="Porin chaperone SurA, peptide-binding domain"/>
    <property type="match status" value="1"/>
</dbReference>
<keyword evidence="7" id="KW-0143">Chaperone</keyword>
<evidence type="ECO:0000256" key="8">
    <source>
        <dbReference type="ARBA" id="ARBA00038408"/>
    </source>
</evidence>
<comment type="similarity">
    <text evidence="8">Belongs to the PpiD chaperone family.</text>
</comment>
<dbReference type="Pfam" id="PF00639">
    <property type="entry name" value="Rotamase"/>
    <property type="match status" value="1"/>
</dbReference>
<comment type="subcellular location">
    <subcellularLocation>
        <location evidence="1">Cell inner membrane</location>
        <topology evidence="1">Single-pass type II membrane protein</topology>
        <orientation evidence="1">Periplasmic side</orientation>
    </subcellularLocation>
</comment>
<keyword evidence="6" id="KW-0472">Membrane</keyword>
<dbReference type="PROSITE" id="PS50198">
    <property type="entry name" value="PPIC_PPIASE_2"/>
    <property type="match status" value="1"/>
</dbReference>
<evidence type="ECO:0000256" key="7">
    <source>
        <dbReference type="ARBA" id="ARBA00023186"/>
    </source>
</evidence>
<dbReference type="Pfam" id="PF13624">
    <property type="entry name" value="SurA_N_3"/>
    <property type="match status" value="1"/>
</dbReference>